<evidence type="ECO:0000256" key="3">
    <source>
        <dbReference type="ARBA" id="ARBA00022833"/>
    </source>
</evidence>
<dbReference type="InterPro" id="IPR000962">
    <property type="entry name" value="Znf_DskA_TraR"/>
</dbReference>
<dbReference type="InterPro" id="IPR020458">
    <property type="entry name" value="Znf_DskA_TraR_CS"/>
</dbReference>
<dbReference type="SUPFAM" id="SSF57716">
    <property type="entry name" value="Glucocorticoid receptor-like (DNA-binding domain)"/>
    <property type="match status" value="1"/>
</dbReference>
<proteinExistence type="predicted"/>
<evidence type="ECO:0000256" key="2">
    <source>
        <dbReference type="ARBA" id="ARBA00022771"/>
    </source>
</evidence>
<feature type="domain" description="Zinc finger DksA/TraR C4-type" evidence="5">
    <location>
        <begin position="82"/>
        <end position="111"/>
    </location>
</feature>
<protein>
    <submittedName>
        <fullName evidence="6">TraR/DksA C4-type zinc finger protein</fullName>
    </submittedName>
</protein>
<dbReference type="Gene3D" id="1.20.120.910">
    <property type="entry name" value="DksA, coiled-coil domain"/>
    <property type="match status" value="1"/>
</dbReference>
<keyword evidence="7" id="KW-1185">Reference proteome</keyword>
<dbReference type="PROSITE" id="PS01102">
    <property type="entry name" value="ZF_DKSA_1"/>
    <property type="match status" value="1"/>
</dbReference>
<keyword evidence="1" id="KW-0479">Metal-binding</keyword>
<dbReference type="GO" id="GO:0008270">
    <property type="term" value="F:zinc ion binding"/>
    <property type="evidence" value="ECO:0007669"/>
    <property type="project" value="UniProtKB-KW"/>
</dbReference>
<evidence type="ECO:0000259" key="5">
    <source>
        <dbReference type="Pfam" id="PF01258"/>
    </source>
</evidence>
<sequence>MSRPDLNEIAEKLRGELAELESLSETSARSRGTVVLDQQSVGRLSRMDAMQGQAMAKAAEQRRRGRISMIKAALQRIADDAYGDCEECGEPIPAGRLAIDPTVTTCVGCASAR</sequence>
<dbReference type="Proteomes" id="UP001320898">
    <property type="component" value="Unassembled WGS sequence"/>
</dbReference>
<dbReference type="Pfam" id="PF01258">
    <property type="entry name" value="zf-dskA_traR"/>
    <property type="match status" value="1"/>
</dbReference>
<dbReference type="PROSITE" id="PS51128">
    <property type="entry name" value="ZF_DKSA_2"/>
    <property type="match status" value="1"/>
</dbReference>
<evidence type="ECO:0000313" key="6">
    <source>
        <dbReference type="EMBL" id="MCT8970520.1"/>
    </source>
</evidence>
<gene>
    <name evidence="6" type="ORF">MUB46_01470</name>
</gene>
<keyword evidence="2" id="KW-0863">Zinc-finger</keyword>
<dbReference type="RefSeq" id="WP_261614087.1">
    <property type="nucleotide sequence ID" value="NZ_JALIDZ010000001.1"/>
</dbReference>
<dbReference type="PANTHER" id="PTHR33823">
    <property type="entry name" value="RNA POLYMERASE-BINDING TRANSCRIPTION FACTOR DKSA-RELATED"/>
    <property type="match status" value="1"/>
</dbReference>
<accession>A0AAW5QW60</accession>
<comment type="caution">
    <text evidence="6">The sequence shown here is derived from an EMBL/GenBank/DDBJ whole genome shotgun (WGS) entry which is preliminary data.</text>
</comment>
<dbReference type="PANTHER" id="PTHR33823:SF2">
    <property type="entry name" value="RNA POLYMERASE-BINDING TRANSCRIPTION FACTOR DKSA"/>
    <property type="match status" value="1"/>
</dbReference>
<evidence type="ECO:0000256" key="4">
    <source>
        <dbReference type="PROSITE-ProRule" id="PRU00510"/>
    </source>
</evidence>
<feature type="zinc finger region" description="dksA C4-type" evidence="4">
    <location>
        <begin position="85"/>
        <end position="109"/>
    </location>
</feature>
<reference evidence="6 7" key="1">
    <citation type="submission" date="2022-04" db="EMBL/GenBank/DDBJ databases">
        <authorList>
            <person name="Ye Y.-Q."/>
            <person name="Du Z.-J."/>
        </authorList>
    </citation>
    <scope>NUCLEOTIDE SEQUENCE [LARGE SCALE GENOMIC DNA]</scope>
    <source>
        <strain evidence="6 7">A6E488</strain>
    </source>
</reference>
<dbReference type="AlphaFoldDB" id="A0AAW5QW60"/>
<dbReference type="EMBL" id="JALIDZ010000001">
    <property type="protein sequence ID" value="MCT8970520.1"/>
    <property type="molecule type" value="Genomic_DNA"/>
</dbReference>
<evidence type="ECO:0000256" key="1">
    <source>
        <dbReference type="ARBA" id="ARBA00022723"/>
    </source>
</evidence>
<evidence type="ECO:0000313" key="7">
    <source>
        <dbReference type="Proteomes" id="UP001320898"/>
    </source>
</evidence>
<name>A0AAW5QW60_9HYPH</name>
<keyword evidence="3" id="KW-0862">Zinc</keyword>
<organism evidence="6 7">
    <name type="scientific">Microbaculum marinisediminis</name>
    <dbReference type="NCBI Taxonomy" id="2931392"/>
    <lineage>
        <taxon>Bacteria</taxon>
        <taxon>Pseudomonadati</taxon>
        <taxon>Pseudomonadota</taxon>
        <taxon>Alphaproteobacteria</taxon>
        <taxon>Hyphomicrobiales</taxon>
        <taxon>Tepidamorphaceae</taxon>
        <taxon>Microbaculum</taxon>
    </lineage>
</organism>